<name>A0A933SAM3_UNCEI</name>
<keyword evidence="4 5" id="KW-0699">rRNA-binding</keyword>
<dbReference type="PANTHER" id="PTHR21349">
    <property type="entry name" value="50S RIBOSOMAL PROTEIN L21"/>
    <property type="match status" value="1"/>
</dbReference>
<evidence type="ECO:0000256" key="3">
    <source>
        <dbReference type="ARBA" id="ARBA00023274"/>
    </source>
</evidence>
<evidence type="ECO:0000256" key="5">
    <source>
        <dbReference type="RuleBase" id="RU000562"/>
    </source>
</evidence>
<dbReference type="InterPro" id="IPR036164">
    <property type="entry name" value="bL21-like_sf"/>
</dbReference>
<evidence type="ECO:0000256" key="2">
    <source>
        <dbReference type="ARBA" id="ARBA00022980"/>
    </source>
</evidence>
<dbReference type="GO" id="GO:0003735">
    <property type="term" value="F:structural constituent of ribosome"/>
    <property type="evidence" value="ECO:0007669"/>
    <property type="project" value="InterPro"/>
</dbReference>
<dbReference type="Proteomes" id="UP000696931">
    <property type="component" value="Unassembled WGS sequence"/>
</dbReference>
<dbReference type="AlphaFoldDB" id="A0A933SAM3"/>
<evidence type="ECO:0000313" key="6">
    <source>
        <dbReference type="EMBL" id="MBI5169036.1"/>
    </source>
</evidence>
<dbReference type="GO" id="GO:0005737">
    <property type="term" value="C:cytoplasm"/>
    <property type="evidence" value="ECO:0007669"/>
    <property type="project" value="UniProtKB-ARBA"/>
</dbReference>
<accession>A0A933SAM3</accession>
<evidence type="ECO:0000256" key="1">
    <source>
        <dbReference type="ARBA" id="ARBA00008563"/>
    </source>
</evidence>
<dbReference type="EMBL" id="JACRIW010000041">
    <property type="protein sequence ID" value="MBI5169036.1"/>
    <property type="molecule type" value="Genomic_DNA"/>
</dbReference>
<dbReference type="GO" id="GO:1990904">
    <property type="term" value="C:ribonucleoprotein complex"/>
    <property type="evidence" value="ECO:0007669"/>
    <property type="project" value="UniProtKB-KW"/>
</dbReference>
<gene>
    <name evidence="4 6" type="primary">rplU</name>
    <name evidence="6" type="ORF">HZA61_06085</name>
</gene>
<comment type="function">
    <text evidence="4 5">This protein binds to 23S rRNA in the presence of protein L20.</text>
</comment>
<comment type="caution">
    <text evidence="6">The sequence shown here is derived from an EMBL/GenBank/DDBJ whole genome shotgun (WGS) entry which is preliminary data.</text>
</comment>
<dbReference type="SUPFAM" id="SSF141091">
    <property type="entry name" value="L21p-like"/>
    <property type="match status" value="1"/>
</dbReference>
<dbReference type="HAMAP" id="MF_01363">
    <property type="entry name" value="Ribosomal_bL21"/>
    <property type="match status" value="1"/>
</dbReference>
<evidence type="ECO:0000313" key="7">
    <source>
        <dbReference type="Proteomes" id="UP000696931"/>
    </source>
</evidence>
<comment type="similarity">
    <text evidence="1 4 5">Belongs to the bacterial ribosomal protein bL21 family.</text>
</comment>
<dbReference type="NCBIfam" id="TIGR00061">
    <property type="entry name" value="L21"/>
    <property type="match status" value="1"/>
</dbReference>
<dbReference type="InterPro" id="IPR028909">
    <property type="entry name" value="bL21-like"/>
</dbReference>
<proteinExistence type="inferred from homology"/>
<dbReference type="Pfam" id="PF00829">
    <property type="entry name" value="Ribosomal_L21p"/>
    <property type="match status" value="1"/>
</dbReference>
<evidence type="ECO:0000256" key="4">
    <source>
        <dbReference type="HAMAP-Rule" id="MF_01363"/>
    </source>
</evidence>
<keyword evidence="2 4" id="KW-0689">Ribosomal protein</keyword>
<sequence length="103" mass="11333">MYAIVDINGNQTKVTPDAVLEVPALDGEPGAKLTFDKVLLVGNGDKISVGQPSIKGASVAVEIVEHLRGPKLRIFKFKRRRAYRRRKGHRDALTRIRVTAISA</sequence>
<reference evidence="6" key="1">
    <citation type="submission" date="2020-07" db="EMBL/GenBank/DDBJ databases">
        <title>Huge and variable diversity of episymbiotic CPR bacteria and DPANN archaea in groundwater ecosystems.</title>
        <authorList>
            <person name="He C.Y."/>
            <person name="Keren R."/>
            <person name="Whittaker M."/>
            <person name="Farag I.F."/>
            <person name="Doudna J."/>
            <person name="Cate J.H.D."/>
            <person name="Banfield J.F."/>
        </authorList>
    </citation>
    <scope>NUCLEOTIDE SEQUENCE</scope>
    <source>
        <strain evidence="6">NC_groundwater_1813_Pr3_B-0.1um_71_17</strain>
    </source>
</reference>
<dbReference type="PANTHER" id="PTHR21349:SF0">
    <property type="entry name" value="LARGE RIBOSOMAL SUBUNIT PROTEIN BL21M"/>
    <property type="match status" value="1"/>
</dbReference>
<dbReference type="GO" id="GO:0005840">
    <property type="term" value="C:ribosome"/>
    <property type="evidence" value="ECO:0007669"/>
    <property type="project" value="UniProtKB-KW"/>
</dbReference>
<organism evidence="6 7">
    <name type="scientific">Eiseniibacteriota bacterium</name>
    <dbReference type="NCBI Taxonomy" id="2212470"/>
    <lineage>
        <taxon>Bacteria</taxon>
        <taxon>Candidatus Eiseniibacteriota</taxon>
    </lineage>
</organism>
<comment type="subunit">
    <text evidence="4">Part of the 50S ribosomal subunit. Contacts protein L20.</text>
</comment>
<keyword evidence="4 5" id="KW-0694">RNA-binding</keyword>
<keyword evidence="3 4" id="KW-0687">Ribonucleoprotein</keyword>
<dbReference type="InterPro" id="IPR001787">
    <property type="entry name" value="Ribosomal_bL21"/>
</dbReference>
<dbReference type="GO" id="GO:0006412">
    <property type="term" value="P:translation"/>
    <property type="evidence" value="ECO:0007669"/>
    <property type="project" value="UniProtKB-UniRule"/>
</dbReference>
<dbReference type="GO" id="GO:0019843">
    <property type="term" value="F:rRNA binding"/>
    <property type="evidence" value="ECO:0007669"/>
    <property type="project" value="UniProtKB-UniRule"/>
</dbReference>
<protein>
    <recommendedName>
        <fullName evidence="4">Large ribosomal subunit protein bL21</fullName>
    </recommendedName>
</protein>